<reference evidence="2 3" key="1">
    <citation type="submission" date="2022-08" db="EMBL/GenBank/DDBJ databases">
        <title>Aerococcaceae sp. nov isolated from spoiled eye mask.</title>
        <authorList>
            <person name="Zhou G."/>
            <person name="Xie X.-B."/>
            <person name="Shi Q.-S."/>
            <person name="Wang Y.-S."/>
            <person name="Wen X."/>
            <person name="Peng H."/>
            <person name="Yang X.-J."/>
            <person name="Tao H.-B."/>
            <person name="Huang X.-M."/>
        </authorList>
    </citation>
    <scope>NUCLEOTIDE SEQUENCE [LARGE SCALE GENOMIC DNA]</scope>
    <source>
        <strain evidence="3">DM20194951</strain>
    </source>
</reference>
<dbReference type="RefSeq" id="WP_313794435.1">
    <property type="nucleotide sequence ID" value="NZ_CP102453.1"/>
</dbReference>
<keyword evidence="3" id="KW-1185">Reference proteome</keyword>
<evidence type="ECO:0000313" key="2">
    <source>
        <dbReference type="EMBL" id="UUX34942.1"/>
    </source>
</evidence>
<gene>
    <name evidence="2" type="ORF">NRE15_04660</name>
</gene>
<evidence type="ECO:0000259" key="1">
    <source>
        <dbReference type="PROSITE" id="PS50965"/>
    </source>
</evidence>
<feature type="domain" description="NERD" evidence="1">
    <location>
        <begin position="33"/>
        <end position="146"/>
    </location>
</feature>
<accession>A0ABY5P870</accession>
<protein>
    <submittedName>
        <fullName evidence="2">NERD domain-containing protein</fullName>
    </submittedName>
</protein>
<dbReference type="EMBL" id="CP102453">
    <property type="protein sequence ID" value="UUX34942.1"/>
    <property type="molecule type" value="Genomic_DNA"/>
</dbReference>
<dbReference type="InterPro" id="IPR011528">
    <property type="entry name" value="NERD"/>
</dbReference>
<sequence>MEKTIQHKILESMATRGMIHDQKWEQKLNRLKSGYDGELAFIKWFNQYNRSYWKLEIDYWFDIDGRKQIDDILMANHRWIVVDVKNYFGKFNYLEGDCLLNGFTMGTDIFNNLETKTKKARQIAAEISRNIQVDSAMIFIGDHCQVELDCVPKAQVVMRNGLFQFIDGLEFAEPMADWLQKKVATKLDYYRTDERPPDIALSPTQFSELKKGIQCPHCKQSNLHINRVWITCKECGRKESYKDAICRHAVELSYLFYYHPKMVTTSNVYALMGGQINKRVIRKYLVQEFQAMKSKKYCYYKVR</sequence>
<dbReference type="Pfam" id="PF08378">
    <property type="entry name" value="NERD"/>
    <property type="match status" value="1"/>
</dbReference>
<evidence type="ECO:0000313" key="3">
    <source>
        <dbReference type="Proteomes" id="UP001315967"/>
    </source>
</evidence>
<proteinExistence type="predicted"/>
<dbReference type="PROSITE" id="PS50965">
    <property type="entry name" value="NERD"/>
    <property type="match status" value="1"/>
</dbReference>
<dbReference type="Proteomes" id="UP001315967">
    <property type="component" value="Chromosome"/>
</dbReference>
<name>A0ABY5P870_9LACT</name>
<organism evidence="2 3">
    <name type="scientific">Fundicoccus culcitae</name>
    <dbReference type="NCBI Taxonomy" id="2969821"/>
    <lineage>
        <taxon>Bacteria</taxon>
        <taxon>Bacillati</taxon>
        <taxon>Bacillota</taxon>
        <taxon>Bacilli</taxon>
        <taxon>Lactobacillales</taxon>
        <taxon>Aerococcaceae</taxon>
        <taxon>Fundicoccus</taxon>
    </lineage>
</organism>